<dbReference type="InterPro" id="IPR000847">
    <property type="entry name" value="LysR_HTH_N"/>
</dbReference>
<keyword evidence="4" id="KW-0804">Transcription</keyword>
<protein>
    <submittedName>
        <fullName evidence="6">LysR family transcriptional regulator</fullName>
    </submittedName>
</protein>
<proteinExistence type="inferred from homology"/>
<dbReference type="EMBL" id="JAEDAL010000001">
    <property type="protein sequence ID" value="MBH9551235.1"/>
    <property type="molecule type" value="Genomic_DNA"/>
</dbReference>
<dbReference type="InterPro" id="IPR036388">
    <property type="entry name" value="WH-like_DNA-bd_sf"/>
</dbReference>
<evidence type="ECO:0000313" key="6">
    <source>
        <dbReference type="EMBL" id="MBH9551235.1"/>
    </source>
</evidence>
<evidence type="ECO:0000259" key="5">
    <source>
        <dbReference type="PROSITE" id="PS50931"/>
    </source>
</evidence>
<dbReference type="RefSeq" id="WP_198098860.1">
    <property type="nucleotide sequence ID" value="NZ_JAEDAL010000001.1"/>
</dbReference>
<evidence type="ECO:0000256" key="4">
    <source>
        <dbReference type="ARBA" id="ARBA00023163"/>
    </source>
</evidence>
<dbReference type="PANTHER" id="PTHR30126:SF4">
    <property type="entry name" value="LYSR FAMILY TRANSCRIPTIONAL REGULATOR"/>
    <property type="match status" value="1"/>
</dbReference>
<dbReference type="PROSITE" id="PS50931">
    <property type="entry name" value="HTH_LYSR"/>
    <property type="match status" value="1"/>
</dbReference>
<dbReference type="PANTHER" id="PTHR30126">
    <property type="entry name" value="HTH-TYPE TRANSCRIPTIONAL REGULATOR"/>
    <property type="match status" value="1"/>
</dbReference>
<accession>A0A931IUH1</accession>
<evidence type="ECO:0000256" key="2">
    <source>
        <dbReference type="ARBA" id="ARBA00023015"/>
    </source>
</evidence>
<dbReference type="Pfam" id="PF00126">
    <property type="entry name" value="HTH_1"/>
    <property type="match status" value="1"/>
</dbReference>
<keyword evidence="7" id="KW-1185">Reference proteome</keyword>
<dbReference type="GO" id="GO:0000976">
    <property type="term" value="F:transcription cis-regulatory region binding"/>
    <property type="evidence" value="ECO:0007669"/>
    <property type="project" value="TreeGrafter"/>
</dbReference>
<gene>
    <name evidence="6" type="ORF">I7X43_00115</name>
</gene>
<evidence type="ECO:0000313" key="7">
    <source>
        <dbReference type="Proteomes" id="UP000620139"/>
    </source>
</evidence>
<comment type="caution">
    <text evidence="6">The sequence shown here is derived from an EMBL/GenBank/DDBJ whole genome shotgun (WGS) entry which is preliminary data.</text>
</comment>
<dbReference type="SUPFAM" id="SSF46785">
    <property type="entry name" value="Winged helix' DNA-binding domain"/>
    <property type="match status" value="1"/>
</dbReference>
<evidence type="ECO:0000256" key="1">
    <source>
        <dbReference type="ARBA" id="ARBA00009437"/>
    </source>
</evidence>
<name>A0A931IUH1_9BURK</name>
<dbReference type="InterPro" id="IPR036390">
    <property type="entry name" value="WH_DNA-bd_sf"/>
</dbReference>
<keyword evidence="2" id="KW-0805">Transcription regulation</keyword>
<feature type="domain" description="HTH lysR-type" evidence="5">
    <location>
        <begin position="3"/>
        <end position="60"/>
    </location>
</feature>
<dbReference type="Gene3D" id="1.10.10.10">
    <property type="entry name" value="Winged helix-like DNA-binding domain superfamily/Winged helix DNA-binding domain"/>
    <property type="match status" value="1"/>
</dbReference>
<dbReference type="Pfam" id="PF03466">
    <property type="entry name" value="LysR_substrate"/>
    <property type="match status" value="1"/>
</dbReference>
<reference evidence="6" key="1">
    <citation type="submission" date="2020-12" db="EMBL/GenBank/DDBJ databases">
        <title>The genome sequence of Inhella sp. 4Y17.</title>
        <authorList>
            <person name="Liu Y."/>
        </authorList>
    </citation>
    <scope>NUCLEOTIDE SEQUENCE</scope>
    <source>
        <strain evidence="6">4Y10</strain>
    </source>
</reference>
<comment type="similarity">
    <text evidence="1">Belongs to the LysR transcriptional regulatory family.</text>
</comment>
<dbReference type="SUPFAM" id="SSF53850">
    <property type="entry name" value="Periplasmic binding protein-like II"/>
    <property type="match status" value="1"/>
</dbReference>
<dbReference type="Gene3D" id="3.40.190.290">
    <property type="match status" value="1"/>
</dbReference>
<dbReference type="AlphaFoldDB" id="A0A931IUH1"/>
<keyword evidence="3" id="KW-0238">DNA-binding</keyword>
<sequence>MKIDLDALLALEAVVRTGSVALAAQDQHKVGSAISYQIKKLETQLRLPLLDRSGYRLRLTAEGEAILHEGRRLLLQARQLENLAQQLSSGWEARLLLVVDGILPLADSLQALKTLTDEGVPTRIQLKIEFLRGVQYRFDKDGADLMITKEYSPNAQCFAQALPEVECILCVAPEHPLMTLGRPARLSDLHAHVELSVHDSSETGPDRHMFGGDRVFYLSGFIAKREALLMRMGFGWMPRYLVDKWLDRGELAELPYEGGSRYRFTPWLVHRLDRPLGRAGQRLASLLAQTTPTSPP</sequence>
<evidence type="ECO:0000256" key="3">
    <source>
        <dbReference type="ARBA" id="ARBA00023125"/>
    </source>
</evidence>
<dbReference type="GO" id="GO:0003700">
    <property type="term" value="F:DNA-binding transcription factor activity"/>
    <property type="evidence" value="ECO:0007669"/>
    <property type="project" value="InterPro"/>
</dbReference>
<dbReference type="Proteomes" id="UP000620139">
    <property type="component" value="Unassembled WGS sequence"/>
</dbReference>
<organism evidence="6 7">
    <name type="scientific">Inhella gelatinilytica</name>
    <dbReference type="NCBI Taxonomy" id="2795030"/>
    <lineage>
        <taxon>Bacteria</taxon>
        <taxon>Pseudomonadati</taxon>
        <taxon>Pseudomonadota</taxon>
        <taxon>Betaproteobacteria</taxon>
        <taxon>Burkholderiales</taxon>
        <taxon>Sphaerotilaceae</taxon>
        <taxon>Inhella</taxon>
    </lineage>
</organism>
<dbReference type="InterPro" id="IPR005119">
    <property type="entry name" value="LysR_subst-bd"/>
</dbReference>